<evidence type="ECO:0000313" key="7">
    <source>
        <dbReference type="Proteomes" id="UP000198668"/>
    </source>
</evidence>
<reference evidence="6 7" key="1">
    <citation type="submission" date="2016-10" db="EMBL/GenBank/DDBJ databases">
        <authorList>
            <person name="de Groot N.N."/>
        </authorList>
    </citation>
    <scope>NUCLEOTIDE SEQUENCE [LARGE SCALE GENOMIC DNA]</scope>
    <source>
        <strain evidence="6 7">DSM 27630</strain>
    </source>
</reference>
<sequence length="62" mass="6544">MLSLLSHLSTVLLLLVAAGCLVILSKSADYLVDQAVKLSKIWHLSQIVIGATVVSLGTTLPE</sequence>
<accession>A0A1I3DX07</accession>
<keyword evidence="4" id="KW-0472">Membrane</keyword>
<dbReference type="GO" id="GO:0055085">
    <property type="term" value="P:transmembrane transport"/>
    <property type="evidence" value="ECO:0007669"/>
    <property type="project" value="InterPro"/>
</dbReference>
<organism evidence="6 7">
    <name type="scientific">Pisciglobus halotolerans</name>
    <dbReference type="NCBI Taxonomy" id="745365"/>
    <lineage>
        <taxon>Bacteria</taxon>
        <taxon>Bacillati</taxon>
        <taxon>Bacillota</taxon>
        <taxon>Bacilli</taxon>
        <taxon>Lactobacillales</taxon>
        <taxon>Carnobacteriaceae</taxon>
    </lineage>
</organism>
<evidence type="ECO:0000256" key="2">
    <source>
        <dbReference type="ARBA" id="ARBA00022692"/>
    </source>
</evidence>
<dbReference type="Proteomes" id="UP000198668">
    <property type="component" value="Unassembled WGS sequence"/>
</dbReference>
<dbReference type="Pfam" id="PF01699">
    <property type="entry name" value="Na_Ca_ex"/>
    <property type="match status" value="1"/>
</dbReference>
<keyword evidence="2" id="KW-0812">Transmembrane</keyword>
<evidence type="ECO:0000256" key="1">
    <source>
        <dbReference type="ARBA" id="ARBA00004141"/>
    </source>
</evidence>
<keyword evidence="7" id="KW-1185">Reference proteome</keyword>
<feature type="domain" description="Sodium/calcium exchanger membrane region" evidence="5">
    <location>
        <begin position="14"/>
        <end position="62"/>
    </location>
</feature>
<dbReference type="InterPro" id="IPR004837">
    <property type="entry name" value="NaCa_Exmemb"/>
</dbReference>
<keyword evidence="3" id="KW-1133">Transmembrane helix</keyword>
<gene>
    <name evidence="6" type="ORF">SAMN04489868_1567</name>
</gene>
<evidence type="ECO:0000256" key="3">
    <source>
        <dbReference type="ARBA" id="ARBA00022989"/>
    </source>
</evidence>
<dbReference type="EMBL" id="FOQE01000056">
    <property type="protein sequence ID" value="SFH91225.1"/>
    <property type="molecule type" value="Genomic_DNA"/>
</dbReference>
<protein>
    <submittedName>
        <fullName evidence="6">Sodium/calcium exchanger protein</fullName>
    </submittedName>
</protein>
<proteinExistence type="predicted"/>
<name>A0A1I3DX07_9LACT</name>
<dbReference type="RefSeq" id="WP_092093740.1">
    <property type="nucleotide sequence ID" value="NZ_FOQE01000056.1"/>
</dbReference>
<evidence type="ECO:0000256" key="4">
    <source>
        <dbReference type="ARBA" id="ARBA00023136"/>
    </source>
</evidence>
<dbReference type="OrthoDB" id="9794225at2"/>
<evidence type="ECO:0000313" key="6">
    <source>
        <dbReference type="EMBL" id="SFH91225.1"/>
    </source>
</evidence>
<dbReference type="GO" id="GO:0016020">
    <property type="term" value="C:membrane"/>
    <property type="evidence" value="ECO:0007669"/>
    <property type="project" value="UniProtKB-SubCell"/>
</dbReference>
<dbReference type="AlphaFoldDB" id="A0A1I3DX07"/>
<evidence type="ECO:0000259" key="5">
    <source>
        <dbReference type="Pfam" id="PF01699"/>
    </source>
</evidence>
<comment type="subcellular location">
    <subcellularLocation>
        <location evidence="1">Membrane</location>
        <topology evidence="1">Multi-pass membrane protein</topology>
    </subcellularLocation>
</comment>